<accession>A0A2T3FTT3</accession>
<proteinExistence type="predicted"/>
<dbReference type="EMBL" id="PYLO01000001">
    <property type="protein sequence ID" value="PST38682.1"/>
    <property type="molecule type" value="Genomic_DNA"/>
</dbReference>
<protein>
    <submittedName>
        <fullName evidence="2">Molecular chaperone</fullName>
    </submittedName>
</protein>
<gene>
    <name evidence="2" type="ORF">C7U56_01630</name>
</gene>
<dbReference type="InterPro" id="IPR018966">
    <property type="entry name" value="VTC_domain"/>
</dbReference>
<name>A0A2T3FTT3_9CLOT</name>
<dbReference type="Pfam" id="PF09359">
    <property type="entry name" value="VTC"/>
    <property type="match status" value="1"/>
</dbReference>
<evidence type="ECO:0000259" key="1">
    <source>
        <dbReference type="Pfam" id="PF09359"/>
    </source>
</evidence>
<organism evidence="2 3">
    <name type="scientific">Clostridium fessum</name>
    <dbReference type="NCBI Taxonomy" id="2126740"/>
    <lineage>
        <taxon>Bacteria</taxon>
        <taxon>Bacillati</taxon>
        <taxon>Bacillota</taxon>
        <taxon>Clostridia</taxon>
        <taxon>Eubacteriales</taxon>
        <taxon>Clostridiaceae</taxon>
        <taxon>Clostridium</taxon>
    </lineage>
</organism>
<evidence type="ECO:0000313" key="3">
    <source>
        <dbReference type="Proteomes" id="UP000241048"/>
    </source>
</evidence>
<evidence type="ECO:0000313" key="2">
    <source>
        <dbReference type="EMBL" id="PST38682.1"/>
    </source>
</evidence>
<dbReference type="RefSeq" id="WP_106999884.1">
    <property type="nucleotide sequence ID" value="NZ_JAQDZI010000001.1"/>
</dbReference>
<sequence>MRDVLREEKKFLLNQAEALKLRNYLSNVVHTDLHNGSDGYQVRSLYFDSLSNRDFQEKEDGLELRRKFRLRVYSPDADFALFEMKQKQGPYQRKRSLRLSRKEAQALIEGDYSVLLNSGSEFGQECYSIMEMWAYRPKTVVEYDRFAFIAPENSIRITFDSKIRANEVNFNVFDRNLVLNSVMSPFAVVLEVKYNGFLLSYIKHMLLPVQKSELSVSKYCMARQIGCNYRF</sequence>
<comment type="caution">
    <text evidence="2">The sequence shown here is derived from an EMBL/GenBank/DDBJ whole genome shotgun (WGS) entry which is preliminary data.</text>
</comment>
<dbReference type="InterPro" id="IPR042267">
    <property type="entry name" value="VTC_sf"/>
</dbReference>
<dbReference type="AlphaFoldDB" id="A0A2T3FTT3"/>
<reference evidence="2 3" key="1">
    <citation type="submission" date="2018-03" db="EMBL/GenBank/DDBJ databases">
        <title>Lachnoclostridium SNUG30386 gen.nov., sp.nov., isolated from human faeces.</title>
        <authorList>
            <person name="Seo B."/>
            <person name="Jeon K."/>
            <person name="Ko G."/>
        </authorList>
    </citation>
    <scope>NUCLEOTIDE SEQUENCE [LARGE SCALE GENOMIC DNA]</scope>
    <source>
        <strain evidence="2 3">SNUG30386</strain>
    </source>
</reference>
<dbReference type="GO" id="GO:0006799">
    <property type="term" value="P:polyphosphate biosynthetic process"/>
    <property type="evidence" value="ECO:0007669"/>
    <property type="project" value="UniProtKB-ARBA"/>
</dbReference>
<keyword evidence="3" id="KW-1185">Reference proteome</keyword>
<dbReference type="Gene3D" id="3.20.100.30">
    <property type="entry name" value="VTC, catalytic tunnel domain"/>
    <property type="match status" value="1"/>
</dbReference>
<dbReference type="CDD" id="cd07750">
    <property type="entry name" value="PolyPPase_VTC_like"/>
    <property type="match status" value="1"/>
</dbReference>
<feature type="domain" description="VTC" evidence="1">
    <location>
        <begin position="6"/>
        <end position="224"/>
    </location>
</feature>
<dbReference type="Proteomes" id="UP000241048">
    <property type="component" value="Unassembled WGS sequence"/>
</dbReference>